<name>A0A5S5BZF0_9BACL</name>
<keyword evidence="4" id="KW-0378">Hydrolase</keyword>
<dbReference type="InterPro" id="IPR013320">
    <property type="entry name" value="ConA-like_dom_sf"/>
</dbReference>
<dbReference type="AlphaFoldDB" id="A0A5S5BZF0"/>
<comment type="caution">
    <text evidence="4">The sequence shown here is derived from an EMBL/GenBank/DDBJ whole genome shotgun (WGS) entry which is preliminary data.</text>
</comment>
<dbReference type="GO" id="GO:0005975">
    <property type="term" value="P:carbohydrate metabolic process"/>
    <property type="evidence" value="ECO:0007669"/>
    <property type="project" value="InterPro"/>
</dbReference>
<evidence type="ECO:0000313" key="4">
    <source>
        <dbReference type="EMBL" id="TYP71063.1"/>
    </source>
</evidence>
<dbReference type="PANTHER" id="PTHR10963:SF55">
    <property type="entry name" value="GLYCOSIDE HYDROLASE FAMILY 16 PROTEIN"/>
    <property type="match status" value="1"/>
</dbReference>
<proteinExistence type="inferred from homology"/>
<dbReference type="SUPFAM" id="SSF50370">
    <property type="entry name" value="Ricin B-like lectins"/>
    <property type="match status" value="2"/>
</dbReference>
<dbReference type="EMBL" id="VNHS01000010">
    <property type="protein sequence ID" value="TYP71063.1"/>
    <property type="molecule type" value="Genomic_DNA"/>
</dbReference>
<evidence type="ECO:0000256" key="2">
    <source>
        <dbReference type="SAM" id="SignalP"/>
    </source>
</evidence>
<keyword evidence="5" id="KW-1185">Reference proteome</keyword>
<dbReference type="Pfam" id="PF00722">
    <property type="entry name" value="Glyco_hydro_16"/>
    <property type="match status" value="1"/>
</dbReference>
<accession>A0A5S5BZF0</accession>
<dbReference type="Gene3D" id="2.60.120.200">
    <property type="match status" value="1"/>
</dbReference>
<reference evidence="4 5" key="1">
    <citation type="submission" date="2019-07" db="EMBL/GenBank/DDBJ databases">
        <title>Genomic Encyclopedia of Type Strains, Phase III (KMG-III): the genomes of soil and plant-associated and newly described type strains.</title>
        <authorList>
            <person name="Whitman W."/>
        </authorList>
    </citation>
    <scope>NUCLEOTIDE SEQUENCE [LARGE SCALE GENOMIC DNA]</scope>
    <source>
        <strain evidence="4 5">BL24</strain>
    </source>
</reference>
<dbReference type="SUPFAM" id="SSF49899">
    <property type="entry name" value="Concanavalin A-like lectins/glucanases"/>
    <property type="match status" value="1"/>
</dbReference>
<keyword evidence="2" id="KW-0732">Signal</keyword>
<dbReference type="GO" id="GO:0004553">
    <property type="term" value="F:hydrolase activity, hydrolyzing O-glycosyl compounds"/>
    <property type="evidence" value="ECO:0007669"/>
    <property type="project" value="InterPro"/>
</dbReference>
<dbReference type="InterPro" id="IPR050546">
    <property type="entry name" value="Glycosyl_Hydrlase_16"/>
</dbReference>
<protein>
    <submittedName>
        <fullName evidence="4">Glycosyl hydrolase family 16</fullName>
    </submittedName>
</protein>
<sequence>MKQWIRKTAGWMSILGLALGAWPGGEAAASDFPANPTTKSGYTLDFQEEFNNATLDTNKWLPYYLPHWTSDRTKAAARYTIENGTLIERIDADTPAWNPAYDGTVRVSSIQTYERDWLHRFNGSMPNDHHEPTFNGYSTTYGYFEIRAKFSDVGGGGHQAWWLVGTQEDTTPTGQTTKNAEIDIIESFFSKPQTWRIAAYGWNDPDFLSSWVLHEDPVPSGSPTAEFHVYGMEWTPTALNFYYDNQLYKTINQAPQSPMGMILGIYTDAGSGQHNNVFPKKWYVDYVRVWKKNGGYPEPFVQIKNRQTGQIMHIEQKTGSVQYGNVPTTYWSSQWMREKTTDGYVRYKNRWTGEYLNGTSGSNAGYGAVAPTVTTSNWSEVSQEGYKRIQNRSSGLFLHTENMTGSVQQGSVPATYWTSQWSFVPVSN</sequence>
<feature type="signal peptide" evidence="2">
    <location>
        <begin position="1"/>
        <end position="28"/>
    </location>
</feature>
<dbReference type="Gene3D" id="2.80.10.50">
    <property type="match status" value="1"/>
</dbReference>
<dbReference type="CDD" id="cd23432">
    <property type="entry name" value="beta-trefoil_Ricin_EndoBetaGal-like"/>
    <property type="match status" value="1"/>
</dbReference>
<dbReference type="InterPro" id="IPR000757">
    <property type="entry name" value="Beta-glucanase-like"/>
</dbReference>
<evidence type="ECO:0000313" key="5">
    <source>
        <dbReference type="Proteomes" id="UP000323257"/>
    </source>
</evidence>
<dbReference type="Proteomes" id="UP000323257">
    <property type="component" value="Unassembled WGS sequence"/>
</dbReference>
<dbReference type="InterPro" id="IPR035992">
    <property type="entry name" value="Ricin_B-like_lectins"/>
</dbReference>
<organism evidence="4 5">
    <name type="scientific">Paenibacillus methanolicus</name>
    <dbReference type="NCBI Taxonomy" id="582686"/>
    <lineage>
        <taxon>Bacteria</taxon>
        <taxon>Bacillati</taxon>
        <taxon>Bacillota</taxon>
        <taxon>Bacilli</taxon>
        <taxon>Bacillales</taxon>
        <taxon>Paenibacillaceae</taxon>
        <taxon>Paenibacillus</taxon>
    </lineage>
</organism>
<dbReference type="CDD" id="cd00413">
    <property type="entry name" value="Glyco_hydrolase_16"/>
    <property type="match status" value="1"/>
</dbReference>
<dbReference type="PANTHER" id="PTHR10963">
    <property type="entry name" value="GLYCOSYL HYDROLASE-RELATED"/>
    <property type="match status" value="1"/>
</dbReference>
<feature type="chain" id="PRO_5024271629" evidence="2">
    <location>
        <begin position="29"/>
        <end position="428"/>
    </location>
</feature>
<evidence type="ECO:0000256" key="1">
    <source>
        <dbReference type="ARBA" id="ARBA00006865"/>
    </source>
</evidence>
<evidence type="ECO:0000259" key="3">
    <source>
        <dbReference type="PROSITE" id="PS51762"/>
    </source>
</evidence>
<comment type="similarity">
    <text evidence="1">Belongs to the glycosyl hydrolase 16 family.</text>
</comment>
<dbReference type="RefSeq" id="WP_222871033.1">
    <property type="nucleotide sequence ID" value="NZ_VNHS01000010.1"/>
</dbReference>
<gene>
    <name evidence="4" type="ORF">BCM02_11012</name>
</gene>
<dbReference type="PROSITE" id="PS51762">
    <property type="entry name" value="GH16_2"/>
    <property type="match status" value="1"/>
</dbReference>
<feature type="domain" description="GH16" evidence="3">
    <location>
        <begin position="30"/>
        <end position="295"/>
    </location>
</feature>